<comment type="caution">
    <text evidence="2">The sequence shown here is derived from an EMBL/GenBank/DDBJ whole genome shotgun (WGS) entry which is preliminary data.</text>
</comment>
<proteinExistence type="predicted"/>
<dbReference type="AlphaFoldDB" id="A0A1B8PZ84"/>
<evidence type="ECO:0000256" key="1">
    <source>
        <dbReference type="SAM" id="Coils"/>
    </source>
</evidence>
<dbReference type="Gene3D" id="1.10.287.1490">
    <property type="match status" value="1"/>
</dbReference>
<name>A0A1B8PZ84_MORLA</name>
<feature type="coiled-coil region" evidence="1">
    <location>
        <begin position="5"/>
        <end position="97"/>
    </location>
</feature>
<sequence>MLTQLQLLEQTITELKARYNITATELANLKHKLAHDDSPRQISQLQLEINQSKDENNALHARIKELLSAQDELDKRLDELSQDNERLAKQNKDLAEKNALAISRAEVIQTWLSKIDNQNHQ</sequence>
<accession>A0A1B8PZ84</accession>
<organism evidence="2 3">
    <name type="scientific">Moraxella lacunata</name>
    <dbReference type="NCBI Taxonomy" id="477"/>
    <lineage>
        <taxon>Bacteria</taxon>
        <taxon>Pseudomonadati</taxon>
        <taxon>Pseudomonadota</taxon>
        <taxon>Gammaproteobacteria</taxon>
        <taxon>Moraxellales</taxon>
        <taxon>Moraxellaceae</taxon>
        <taxon>Moraxella</taxon>
    </lineage>
</organism>
<evidence type="ECO:0000313" key="2">
    <source>
        <dbReference type="EMBL" id="OBX61616.1"/>
    </source>
</evidence>
<evidence type="ECO:0000313" key="3">
    <source>
        <dbReference type="Proteomes" id="UP000092607"/>
    </source>
</evidence>
<keyword evidence="1" id="KW-0175">Coiled coil</keyword>
<gene>
    <name evidence="2" type="ORF">A9309_08070</name>
</gene>
<dbReference type="OrthoDB" id="6649382at2"/>
<dbReference type="EMBL" id="LZMS01000066">
    <property type="protein sequence ID" value="OBX61616.1"/>
    <property type="molecule type" value="Genomic_DNA"/>
</dbReference>
<protein>
    <submittedName>
        <fullName evidence="2">Uncharacterized protein</fullName>
    </submittedName>
</protein>
<dbReference type="RefSeq" id="WP_065256233.1">
    <property type="nucleotide sequence ID" value="NZ_JARDJM010000026.1"/>
</dbReference>
<reference evidence="2 3" key="1">
    <citation type="submission" date="2016-06" db="EMBL/GenBank/DDBJ databases">
        <title>Draft genome of Moraxella lacunata CCUG 57757A.</title>
        <authorList>
            <person name="Salva-Serra F."/>
            <person name="Engstrom-Jakobsson H."/>
            <person name="Thorell K."/>
            <person name="Gonzales-Siles L."/>
            <person name="Karlsson R."/>
            <person name="Boulund F."/>
            <person name="Engstrand L."/>
            <person name="Kristiansson E."/>
            <person name="Moore E."/>
        </authorList>
    </citation>
    <scope>NUCLEOTIDE SEQUENCE [LARGE SCALE GENOMIC DNA]</scope>
    <source>
        <strain evidence="2 3">CCUG 57757A</strain>
    </source>
</reference>
<dbReference type="Proteomes" id="UP000092607">
    <property type="component" value="Unassembled WGS sequence"/>
</dbReference>